<dbReference type="Gene3D" id="3.40.50.1980">
    <property type="entry name" value="Nitrogenase molybdenum iron protein domain"/>
    <property type="match status" value="2"/>
</dbReference>
<dbReference type="InterPro" id="IPR016161">
    <property type="entry name" value="Ald_DH/histidinol_DH"/>
</dbReference>
<reference evidence="7 8" key="1">
    <citation type="submission" date="2022-01" db="EMBL/GenBank/DDBJ databases">
        <title>Dethiosulfovibrio faecalis sp. nov., a novel proteolytic, non-sulfur-reducing bacterium isolated from a marine aquaculture solid waste bioreactor.</title>
        <authorList>
            <person name="Grabowski S."/>
            <person name="Apolinario E."/>
            <person name="Schneider N."/>
            <person name="Marshall C.W."/>
            <person name="Sowers K.R."/>
        </authorList>
    </citation>
    <scope>NUCLEOTIDE SEQUENCE [LARGE SCALE GENOMIC DNA]</scope>
    <source>
        <strain evidence="7 8">DSM 12537</strain>
    </source>
</reference>
<feature type="binding site" evidence="4">
    <location>
        <position position="411"/>
    </location>
    <ligand>
        <name>substrate</name>
    </ligand>
</feature>
<evidence type="ECO:0000256" key="3">
    <source>
        <dbReference type="ARBA" id="ARBA00023002"/>
    </source>
</evidence>
<accession>A0ABS9EQ57</accession>
<name>A0ABS9EQ57_9BACT</name>
<keyword evidence="1 4" id="KW-0479">Metal-binding</keyword>
<dbReference type="SUPFAM" id="SSF53720">
    <property type="entry name" value="ALDH-like"/>
    <property type="match status" value="1"/>
</dbReference>
<proteinExistence type="inferred from homology"/>
<evidence type="ECO:0000256" key="6">
    <source>
        <dbReference type="RuleBase" id="RU004175"/>
    </source>
</evidence>
<keyword evidence="8" id="KW-1185">Reference proteome</keyword>
<comment type="pathway">
    <text evidence="4">Amino-acid biosynthesis; L-histidine biosynthesis; L-histidine from 5-phospho-alpha-D-ribose 1-diphosphate: step 9/9.</text>
</comment>
<keyword evidence="4" id="KW-0520">NAD</keyword>
<dbReference type="PANTHER" id="PTHR21256">
    <property type="entry name" value="HISTIDINOL DEHYDROGENASE HDH"/>
    <property type="match status" value="1"/>
</dbReference>
<dbReference type="CDD" id="cd06572">
    <property type="entry name" value="Histidinol_dh"/>
    <property type="match status" value="1"/>
</dbReference>
<evidence type="ECO:0000256" key="5">
    <source>
        <dbReference type="PIRNR" id="PIRNR000099"/>
    </source>
</evidence>
<keyword evidence="4" id="KW-0368">Histidine biosynthesis</keyword>
<dbReference type="InterPro" id="IPR001692">
    <property type="entry name" value="Histidinol_DH_CS"/>
</dbReference>
<comment type="catalytic activity">
    <reaction evidence="4">
        <text>L-histidinol + 2 NAD(+) + H2O = L-histidine + 2 NADH + 3 H(+)</text>
        <dbReference type="Rhea" id="RHEA:20641"/>
        <dbReference type="ChEBI" id="CHEBI:15377"/>
        <dbReference type="ChEBI" id="CHEBI:15378"/>
        <dbReference type="ChEBI" id="CHEBI:57540"/>
        <dbReference type="ChEBI" id="CHEBI:57595"/>
        <dbReference type="ChEBI" id="CHEBI:57699"/>
        <dbReference type="ChEBI" id="CHEBI:57945"/>
        <dbReference type="EC" id="1.1.1.23"/>
    </reaction>
</comment>
<evidence type="ECO:0000256" key="4">
    <source>
        <dbReference type="HAMAP-Rule" id="MF_01024"/>
    </source>
</evidence>
<dbReference type="RefSeq" id="WP_236100017.1">
    <property type="nucleotide sequence ID" value="NZ_JAKGUD010000013.1"/>
</dbReference>
<feature type="active site" description="Proton acceptor" evidence="4">
    <location>
        <position position="319"/>
    </location>
</feature>
<dbReference type="PANTHER" id="PTHR21256:SF14">
    <property type="entry name" value="HISTIDINOL DEHYDROGENASE"/>
    <property type="match status" value="1"/>
</dbReference>
<dbReference type="InterPro" id="IPR012131">
    <property type="entry name" value="Hstdl_DH"/>
</dbReference>
<protein>
    <recommendedName>
        <fullName evidence="4">Histidinol dehydrogenase</fullName>
        <shortName evidence="4">HDH</shortName>
        <ecNumber evidence="4">1.1.1.23</ecNumber>
    </recommendedName>
</protein>
<feature type="binding site" evidence="4">
    <location>
        <position position="253"/>
    </location>
    <ligand>
        <name>substrate</name>
    </ligand>
</feature>
<feature type="binding site" evidence="4">
    <location>
        <position position="411"/>
    </location>
    <ligand>
        <name>Zn(2+)</name>
        <dbReference type="ChEBI" id="CHEBI:29105"/>
    </ligand>
</feature>
<feature type="binding site" evidence="4">
    <location>
        <position position="352"/>
    </location>
    <ligand>
        <name>substrate</name>
    </ligand>
</feature>
<dbReference type="PRINTS" id="PR00083">
    <property type="entry name" value="HOLDHDRGNASE"/>
</dbReference>
<dbReference type="EC" id="1.1.1.23" evidence="4"/>
<dbReference type="PROSITE" id="PS00611">
    <property type="entry name" value="HISOL_DEHYDROGENASE"/>
    <property type="match status" value="1"/>
</dbReference>
<feature type="binding site" evidence="4">
    <location>
        <position position="250"/>
    </location>
    <ligand>
        <name>Zn(2+)</name>
        <dbReference type="ChEBI" id="CHEBI:29105"/>
    </ligand>
</feature>
<dbReference type="PIRSF" id="PIRSF000099">
    <property type="entry name" value="Histidinol_dh"/>
    <property type="match status" value="1"/>
</dbReference>
<feature type="active site" description="Proton acceptor" evidence="4">
    <location>
        <position position="318"/>
    </location>
</feature>
<sequence>MKILKRPTKKGQEENESLRTTVSRIVLSVQNSGDEALLDYCRRFDLSTRGTLRISQEETDAALASTDPELLNYIKTAAHNIRAFAERQKETLTDLPEQELSPGVFLGHRAIPVESCGCYVPGGGYPLFSTALMLAIPASVAGVKRIVACSPVMKGTDKIHPATLSALSIAGVDEIYAIGGAQAIAAMAFGTEQIAPVDVIAGPGNRYVTEAKRQCYGQVGIDFVAGPSEVLIIADESVDPEILAADILAQSEHDLNARGILLCTDEETANATASAVERQLEELATAEMAGRAWRENGEIVIVDSLEQACEISNRYAPEHLELAIRDPETLIPALTNYGALFIGEMSAEVFGDYVSGSNHTLPTLRASRYTGGVWVGTFTKICTSQRMTPEGVARLAPVAEAMAKAEGLEAHGKAASIRLKNK</sequence>
<keyword evidence="3 4" id="KW-0560">Oxidoreductase</keyword>
<dbReference type="EMBL" id="JAKGUD010000013">
    <property type="protein sequence ID" value="MCF4143317.1"/>
    <property type="molecule type" value="Genomic_DNA"/>
</dbReference>
<feature type="binding site" evidence="4">
    <location>
        <position position="352"/>
    </location>
    <ligand>
        <name>Zn(2+)</name>
        <dbReference type="ChEBI" id="CHEBI:29105"/>
    </ligand>
</feature>
<comment type="cofactor">
    <cofactor evidence="4">
        <name>Zn(2+)</name>
        <dbReference type="ChEBI" id="CHEBI:29105"/>
    </cofactor>
    <text evidence="4">Binds 1 zinc ion per subunit.</text>
</comment>
<keyword evidence="2 4" id="KW-0862">Zinc</keyword>
<evidence type="ECO:0000256" key="1">
    <source>
        <dbReference type="ARBA" id="ARBA00022723"/>
    </source>
</evidence>
<evidence type="ECO:0000313" key="7">
    <source>
        <dbReference type="EMBL" id="MCF4143317.1"/>
    </source>
</evidence>
<dbReference type="HAMAP" id="MF_01024">
    <property type="entry name" value="HisD"/>
    <property type="match status" value="1"/>
</dbReference>
<feature type="binding site" evidence="4">
    <location>
        <position position="182"/>
    </location>
    <ligand>
        <name>NAD(+)</name>
        <dbReference type="ChEBI" id="CHEBI:57540"/>
    </ligand>
</feature>
<organism evidence="7 8">
    <name type="scientific">Dethiosulfovibrio marinus</name>
    <dbReference type="NCBI Taxonomy" id="133532"/>
    <lineage>
        <taxon>Bacteria</taxon>
        <taxon>Thermotogati</taxon>
        <taxon>Synergistota</taxon>
        <taxon>Synergistia</taxon>
        <taxon>Synergistales</taxon>
        <taxon>Dethiosulfovibrionaceae</taxon>
        <taxon>Dethiosulfovibrio</taxon>
    </lineage>
</organism>
<dbReference type="InterPro" id="IPR022695">
    <property type="entry name" value="Histidinol_DH_monofunct"/>
</dbReference>
<keyword evidence="4" id="KW-0028">Amino-acid biosynthesis</keyword>
<feature type="binding site" evidence="4">
    <location>
        <position position="250"/>
    </location>
    <ligand>
        <name>substrate</name>
    </ligand>
</feature>
<feature type="binding site" evidence="4">
    <location>
        <position position="228"/>
    </location>
    <ligand>
        <name>substrate</name>
    </ligand>
</feature>
<comment type="caution">
    <text evidence="7">The sequence shown here is derived from an EMBL/GenBank/DDBJ whole genome shotgun (WGS) entry which is preliminary data.</text>
</comment>
<dbReference type="NCBIfam" id="TIGR00069">
    <property type="entry name" value="hisD"/>
    <property type="match status" value="1"/>
</dbReference>
<feature type="binding site" evidence="4">
    <location>
        <position position="406"/>
    </location>
    <ligand>
        <name>substrate</name>
    </ligand>
</feature>
<feature type="binding site" evidence="4">
    <location>
        <position position="205"/>
    </location>
    <ligand>
        <name>NAD(+)</name>
        <dbReference type="ChEBI" id="CHEBI:57540"/>
    </ligand>
</feature>
<comment type="similarity">
    <text evidence="4 5 6">Belongs to the histidinol dehydrogenase family.</text>
</comment>
<feature type="binding site" evidence="4">
    <location>
        <position position="253"/>
    </location>
    <ligand>
        <name>Zn(2+)</name>
        <dbReference type="ChEBI" id="CHEBI:29105"/>
    </ligand>
</feature>
<evidence type="ECO:0000313" key="8">
    <source>
        <dbReference type="Proteomes" id="UP001200430"/>
    </source>
</evidence>
<comment type="function">
    <text evidence="4">Catalyzes the sequential NAD-dependent oxidations of L-histidinol to L-histidinaldehyde and then to L-histidine.</text>
</comment>
<feature type="binding site" evidence="4">
    <location>
        <position position="319"/>
    </location>
    <ligand>
        <name>substrate</name>
    </ligand>
</feature>
<dbReference type="Proteomes" id="UP001200430">
    <property type="component" value="Unassembled WGS sequence"/>
</dbReference>
<gene>
    <name evidence="4 7" type="primary">hisD</name>
    <name evidence="7" type="ORF">L2W38_10885</name>
</gene>
<feature type="binding site" evidence="4">
    <location>
        <position position="119"/>
    </location>
    <ligand>
        <name>NAD(+)</name>
        <dbReference type="ChEBI" id="CHEBI:57540"/>
    </ligand>
</feature>
<dbReference type="Pfam" id="PF00815">
    <property type="entry name" value="Histidinol_dh"/>
    <property type="match status" value="1"/>
</dbReference>
<dbReference type="GO" id="GO:0004399">
    <property type="term" value="F:histidinol dehydrogenase activity"/>
    <property type="evidence" value="ECO:0007669"/>
    <property type="project" value="UniProtKB-EC"/>
</dbReference>
<evidence type="ECO:0000256" key="2">
    <source>
        <dbReference type="ARBA" id="ARBA00022833"/>
    </source>
</evidence>
<dbReference type="Gene3D" id="1.20.5.1300">
    <property type="match status" value="1"/>
</dbReference>